<dbReference type="Proteomes" id="UP000026961">
    <property type="component" value="Chromosome 3"/>
</dbReference>
<reference evidence="2" key="1">
    <citation type="submission" date="2015-04" db="UniProtKB">
        <authorList>
            <consortium name="EnsemblPlants"/>
        </authorList>
    </citation>
    <scope>IDENTIFICATION</scope>
</reference>
<evidence type="ECO:0000313" key="2">
    <source>
        <dbReference type="EnsemblPlants" id="OGLUM03G23630.1"/>
    </source>
</evidence>
<dbReference type="Gramene" id="OGLUM03G23630.1">
    <property type="protein sequence ID" value="OGLUM03G23630.1"/>
    <property type="gene ID" value="OGLUM03G23630"/>
</dbReference>
<dbReference type="AlphaFoldDB" id="A0A0D9Z9F9"/>
<name>A0A0D9Z9F9_9ORYZ</name>
<evidence type="ECO:0000256" key="1">
    <source>
        <dbReference type="SAM" id="MobiDB-lite"/>
    </source>
</evidence>
<feature type="compositionally biased region" description="Polar residues" evidence="1">
    <location>
        <begin position="24"/>
        <end position="42"/>
    </location>
</feature>
<dbReference type="EnsemblPlants" id="OGLUM03G23630.1">
    <property type="protein sequence ID" value="OGLUM03G23630.1"/>
    <property type="gene ID" value="OGLUM03G23630"/>
</dbReference>
<reference evidence="2" key="2">
    <citation type="submission" date="2018-05" db="EMBL/GenBank/DDBJ databases">
        <title>OgluRS3 (Oryza glumaepatula Reference Sequence Version 3).</title>
        <authorList>
            <person name="Zhang J."/>
            <person name="Kudrna D."/>
            <person name="Lee S."/>
            <person name="Talag J."/>
            <person name="Welchert J."/>
            <person name="Wing R.A."/>
        </authorList>
    </citation>
    <scope>NUCLEOTIDE SEQUENCE [LARGE SCALE GENOMIC DNA]</scope>
</reference>
<keyword evidence="3" id="KW-1185">Reference proteome</keyword>
<accession>A0A0D9Z9F9</accession>
<proteinExistence type="predicted"/>
<sequence length="89" mass="9671">MTIIERVGEAVSAIRYSNHQVTTFDMTPSSTTSKDPASTPTHAMNGHTYGTEHADFRGQHGIMERRPGKILVDKLHAKPTVASAALAMH</sequence>
<evidence type="ECO:0000313" key="3">
    <source>
        <dbReference type="Proteomes" id="UP000026961"/>
    </source>
</evidence>
<feature type="region of interest" description="Disordered" evidence="1">
    <location>
        <begin position="24"/>
        <end position="58"/>
    </location>
</feature>
<protein>
    <submittedName>
        <fullName evidence="2">Uncharacterized protein</fullName>
    </submittedName>
</protein>
<dbReference type="HOGENOM" id="CLU_2458593_0_0_1"/>
<organism evidence="2">
    <name type="scientific">Oryza glumipatula</name>
    <dbReference type="NCBI Taxonomy" id="40148"/>
    <lineage>
        <taxon>Eukaryota</taxon>
        <taxon>Viridiplantae</taxon>
        <taxon>Streptophyta</taxon>
        <taxon>Embryophyta</taxon>
        <taxon>Tracheophyta</taxon>
        <taxon>Spermatophyta</taxon>
        <taxon>Magnoliopsida</taxon>
        <taxon>Liliopsida</taxon>
        <taxon>Poales</taxon>
        <taxon>Poaceae</taxon>
        <taxon>BOP clade</taxon>
        <taxon>Oryzoideae</taxon>
        <taxon>Oryzeae</taxon>
        <taxon>Oryzinae</taxon>
        <taxon>Oryza</taxon>
    </lineage>
</organism>